<dbReference type="KEGG" id="bthu:YBT1518_32597"/>
<accession>A0A9W3KIV9</accession>
<proteinExistence type="predicted"/>
<evidence type="ECO:0000313" key="1">
    <source>
        <dbReference type="EMBL" id="AHA75551.1"/>
    </source>
</evidence>
<dbReference type="Proteomes" id="UP000018566">
    <property type="component" value="Plasmid pBMB0232"/>
</dbReference>
<keyword evidence="1" id="KW-0614">Plasmid</keyword>
<protein>
    <submittedName>
        <fullName evidence="1">Uncharacterized protein</fullName>
    </submittedName>
</protein>
<dbReference type="AlphaFoldDB" id="A0A9W3KIV9"/>
<organism evidence="1 2">
    <name type="scientific">Bacillus thuringiensis YBT-1518</name>
    <dbReference type="NCBI Taxonomy" id="529122"/>
    <lineage>
        <taxon>Bacteria</taxon>
        <taxon>Bacillati</taxon>
        <taxon>Bacillota</taxon>
        <taxon>Bacilli</taxon>
        <taxon>Bacillales</taxon>
        <taxon>Bacillaceae</taxon>
        <taxon>Bacillus</taxon>
        <taxon>Bacillus cereus group</taxon>
    </lineage>
</organism>
<evidence type="ECO:0000313" key="2">
    <source>
        <dbReference type="Proteomes" id="UP000018566"/>
    </source>
</evidence>
<name>A0A9W3KIV9_BACTU</name>
<dbReference type="EMBL" id="CP005939">
    <property type="protein sequence ID" value="AHA75551.1"/>
    <property type="molecule type" value="Genomic_DNA"/>
</dbReference>
<geneLocation type="plasmid" evidence="1 2">
    <name>pBMB0232</name>
</geneLocation>
<reference evidence="1 2" key="1">
    <citation type="submission" date="2013-05" db="EMBL/GenBank/DDBJ databases">
        <title>Complete genome sequence of Bacillus thuringiensis YBT-1518, a typical strain with high toxicity to nematode.</title>
        <authorList>
            <person name="Wang P."/>
            <person name="Zhang C."/>
            <person name="Guo M."/>
            <person name="Guo S."/>
            <person name="Zhu Y."/>
            <person name="Zheng J."/>
            <person name="Zhu L."/>
            <person name="Ruan L."/>
            <person name="Peng D."/>
            <person name="Sun M."/>
        </authorList>
    </citation>
    <scope>NUCLEOTIDE SEQUENCE [LARGE SCALE GENOMIC DNA]</scope>
    <source>
        <strain evidence="1 2">YBT-1518</strain>
        <plasmid evidence="1 2">pBMB0232</plasmid>
    </source>
</reference>
<gene>
    <name evidence="1" type="ORF">YBT1518_32597</name>
</gene>
<sequence>MNNIVSLKHEQSRNTKEHIKTLFLKKKEIDLHVAKEGINLFYRQAYNVQLLFYPDYDYFEPLDK</sequence>